<organism evidence="2 3">
    <name type="scientific">Candidatus Jettenia ecosi</name>
    <dbReference type="NCBI Taxonomy" id="2494326"/>
    <lineage>
        <taxon>Bacteria</taxon>
        <taxon>Pseudomonadati</taxon>
        <taxon>Planctomycetota</taxon>
        <taxon>Candidatus Brocadiia</taxon>
        <taxon>Candidatus Brocadiales</taxon>
        <taxon>Candidatus Brocadiaceae</taxon>
        <taxon>Candidatus Jettenia</taxon>
    </lineage>
</organism>
<name>A0A533QE01_9BACT</name>
<evidence type="ECO:0000259" key="1">
    <source>
        <dbReference type="Pfam" id="PF13592"/>
    </source>
</evidence>
<dbReference type="InterPro" id="IPR009057">
    <property type="entry name" value="Homeodomain-like_sf"/>
</dbReference>
<reference evidence="2 3" key="1">
    <citation type="submission" date="2019-04" db="EMBL/GenBank/DDBJ databases">
        <title>Genome of a novel bacterium Candidatus Jettenia ecosi reconstructed from metagenome of an anammox bioreactor.</title>
        <authorList>
            <person name="Mardanov A.V."/>
            <person name="Beletsky A.V."/>
            <person name="Ravin N.V."/>
            <person name="Botchkova E.A."/>
            <person name="Litti Y.V."/>
            <person name="Nozhevnikova A.N."/>
        </authorList>
    </citation>
    <scope>NUCLEOTIDE SEQUENCE [LARGE SCALE GENOMIC DNA]</scope>
    <source>
        <strain evidence="2">J2</strain>
    </source>
</reference>
<dbReference type="EMBL" id="SULG01000009">
    <property type="protein sequence ID" value="TLD42975.1"/>
    <property type="molecule type" value="Genomic_DNA"/>
</dbReference>
<proteinExistence type="predicted"/>
<dbReference type="InterPro" id="IPR025959">
    <property type="entry name" value="Winged_HTH_dom"/>
</dbReference>
<dbReference type="Pfam" id="PF13592">
    <property type="entry name" value="HTH_33"/>
    <property type="match status" value="1"/>
</dbReference>
<evidence type="ECO:0000313" key="2">
    <source>
        <dbReference type="EMBL" id="TLD42975.1"/>
    </source>
</evidence>
<dbReference type="Pfam" id="PF13384">
    <property type="entry name" value="HTH_23"/>
    <property type="match status" value="1"/>
</dbReference>
<dbReference type="AlphaFoldDB" id="A0A533QE01"/>
<feature type="domain" description="Winged helix-turn helix" evidence="1">
    <location>
        <begin position="94"/>
        <end position="134"/>
    </location>
</feature>
<comment type="caution">
    <text evidence="2">The sequence shown here is derived from an EMBL/GenBank/DDBJ whole genome shotgun (WGS) entry which is preliminary data.</text>
</comment>
<accession>A0A533QE01</accession>
<dbReference type="Proteomes" id="UP000319783">
    <property type="component" value="Unassembled WGS sequence"/>
</dbReference>
<gene>
    <name evidence="2" type="ORF">JETT_0658</name>
</gene>
<protein>
    <submittedName>
        <fullName evidence="2">Degenerate transposase</fullName>
    </submittedName>
</protein>
<sequence length="141" mass="16182">MLSSESCQQFQRWQVIYSAATQHLKAEEVNALVGVSAGTVHQWIHRYNHKGPDILILQGRGGRRRELLSWDEEKELLQEVQAKAEQGIIVIAKSIREHATKKVGTEVSKDYAYDLLHRHGWRKIKPRPCHPHTNSSSNIKI</sequence>
<dbReference type="SUPFAM" id="SSF46689">
    <property type="entry name" value="Homeodomain-like"/>
    <property type="match status" value="1"/>
</dbReference>
<evidence type="ECO:0000313" key="3">
    <source>
        <dbReference type="Proteomes" id="UP000319783"/>
    </source>
</evidence>